<dbReference type="EMBL" id="OBDZ01000015">
    <property type="protein sequence ID" value="SNY31602.1"/>
    <property type="molecule type" value="Genomic_DNA"/>
</dbReference>
<name>A0A285H762_9FIRM</name>
<dbReference type="SUPFAM" id="SSF69304">
    <property type="entry name" value="Tricorn protease N-terminal domain"/>
    <property type="match status" value="1"/>
</dbReference>
<evidence type="ECO:0000313" key="2">
    <source>
        <dbReference type="Proteomes" id="UP000219573"/>
    </source>
</evidence>
<dbReference type="Gene3D" id="2.60.40.10">
    <property type="entry name" value="Immunoglobulins"/>
    <property type="match status" value="1"/>
</dbReference>
<dbReference type="OrthoDB" id="2051435at2"/>
<dbReference type="SUPFAM" id="SSF49265">
    <property type="entry name" value="Fibronectin type III"/>
    <property type="match status" value="1"/>
</dbReference>
<dbReference type="PANTHER" id="PTHR36842">
    <property type="entry name" value="PROTEIN TOLB HOMOLOG"/>
    <property type="match status" value="1"/>
</dbReference>
<sequence>MTNIIRNQKLIVISLVLLVSLGLLTGCSSSGDTPKVGEEAMVEIGLSSASLTQNIGEEINVSKYVIKVKQDEKVIDTQELTSLDDKASFKLSPGDYTVVGEAIEVIGEQEYVAYKGSEDLSLGAGEVVKNKKILLSLATGEVEVKVSTEFGWNPADVDTEIVLEYPRRSERHAEKIEWTDGEGTIKLEDVSARRWDVIFNIGDKSIKQEGVYVLPDRVNEFSFLLKDTDTGIDIELQNGPGKVENLEAILDNGTVNLTWDSLGEADFYLVYKSDEPNYATAKRIADVDENSYTDRLLISGTYYYWVEAYDRDTVGGETSEYAEIAIDESDISAISVINAQLDKMETAYLNEDSSLLREIISDYTTVGPLTANKDTFLRNREKEWKYVDWDTFNWNNTRVVVNDDNKAKVEADNFSASGIDSTGEVVKMVGMASAKLELINGNWYISELDLPDNINDTEIIGNIVYADDYGKLNLLNNDGTKVLEDNPDMFFDRFYYLGENKVSYRGVNWKTKDNSVNIINIADFAKSKVVNLNGNYMDYAISPNLDNISYYVAEENTDGSIKTTMYLNDISGDSPIKLKESNTPYESLTWGSDGKIYYQIKTSTNDAGGNESISSSRIYMANADGSNQQPLTNENQVAFWPGISLDGEKLAYVEQVEGRRKLKLRDMNDKQSIELCDADAKEISWWWTSDSQTLFYAYVSEGMGYMYSVDRDGQNNNKLLETPANNLGEYRNSLKLSPDESKVSCNFINADGVSQLYVYDFDQNTVKKIFEGMNSYVWYADNDKLLATKQGVIYLVDVEGNISELLDSKSSYISEVLWID</sequence>
<dbReference type="AlphaFoldDB" id="A0A285H762"/>
<dbReference type="InterPro" id="IPR011042">
    <property type="entry name" value="6-blade_b-propeller_TolB-like"/>
</dbReference>
<dbReference type="Proteomes" id="UP000219573">
    <property type="component" value="Unassembled WGS sequence"/>
</dbReference>
<gene>
    <name evidence="1" type="ORF">SAMN06265827_11527</name>
</gene>
<organism evidence="1 2">
    <name type="scientific">Orenia metallireducens</name>
    <dbReference type="NCBI Taxonomy" id="1413210"/>
    <lineage>
        <taxon>Bacteria</taxon>
        <taxon>Bacillati</taxon>
        <taxon>Bacillota</taxon>
        <taxon>Clostridia</taxon>
        <taxon>Halanaerobiales</taxon>
        <taxon>Halobacteroidaceae</taxon>
        <taxon>Orenia</taxon>
    </lineage>
</organism>
<proteinExistence type="predicted"/>
<evidence type="ECO:0000313" key="1">
    <source>
        <dbReference type="EMBL" id="SNY31602.1"/>
    </source>
</evidence>
<dbReference type="RefSeq" id="WP_097018119.1">
    <property type="nucleotide sequence ID" value="NZ_OBDZ01000015.1"/>
</dbReference>
<dbReference type="Gene3D" id="2.120.10.30">
    <property type="entry name" value="TolB, C-terminal domain"/>
    <property type="match status" value="1"/>
</dbReference>
<dbReference type="InterPro" id="IPR036116">
    <property type="entry name" value="FN3_sf"/>
</dbReference>
<accession>A0A285H762</accession>
<protein>
    <submittedName>
        <fullName evidence="1">Component of the Tol biopolymer transport system</fullName>
    </submittedName>
</protein>
<keyword evidence="2" id="KW-1185">Reference proteome</keyword>
<reference evidence="2" key="1">
    <citation type="submission" date="2017-09" db="EMBL/GenBank/DDBJ databases">
        <authorList>
            <person name="Varghese N."/>
            <person name="Submissions S."/>
        </authorList>
    </citation>
    <scope>NUCLEOTIDE SEQUENCE [LARGE SCALE GENOMIC DNA]</scope>
    <source>
        <strain evidence="2">MSL47</strain>
    </source>
</reference>
<dbReference type="InterPro" id="IPR013783">
    <property type="entry name" value="Ig-like_fold"/>
</dbReference>
<dbReference type="PROSITE" id="PS51257">
    <property type="entry name" value="PROKAR_LIPOPROTEIN"/>
    <property type="match status" value="1"/>
</dbReference>